<keyword evidence="2" id="KW-1185">Reference proteome</keyword>
<accession>A0A3D8PS28</accession>
<gene>
    <name evidence="1" type="ORF">CWR45_08900</name>
</gene>
<comment type="caution">
    <text evidence="1">The sequence shown here is derived from an EMBL/GenBank/DDBJ whole genome shotgun (WGS) entry which is preliminary data.</text>
</comment>
<protein>
    <submittedName>
        <fullName evidence="1">Uncharacterized protein</fullName>
    </submittedName>
</protein>
<dbReference type="RefSeq" id="WP_115749519.1">
    <property type="nucleotide sequence ID" value="NZ_PIOD01000008.1"/>
</dbReference>
<dbReference type="AlphaFoldDB" id="A0A3D8PS28"/>
<sequence length="329" mass="38684">MIYTETKDYIFSEIGKRVHAKKYELNLTYYQLAGYENKADYDGHQKDLTQDSKEDRQLRYAKYDLSIIKNIAGGKAYPKKNPNLISDSLLLHLTKELGFKKDKRKLLWGDFENSDLSKVLFEKLLLDVLYGDDDKLKETYNNVLFDYVPYAEYHSYWQMFMLGEIEMSKFPNSQLSISSHFYNLKEDDIFEKYESIQKNAIEFLYFKCGKQFHILFVDFIMQEGESLKKLDRKLNSFGSRLTGFLLNYVPDKDSLGLRARNIIISDYKKFGTLIAKEMKGEPWTLDEHTLKLLVESSLAYIKELKRVQAIELEVINKYNFSGKKSDDVD</sequence>
<proteinExistence type="predicted"/>
<evidence type="ECO:0000313" key="1">
    <source>
        <dbReference type="EMBL" id="RDW18923.1"/>
    </source>
</evidence>
<dbReference type="OrthoDB" id="2990741at2"/>
<evidence type="ECO:0000313" key="2">
    <source>
        <dbReference type="Proteomes" id="UP000256520"/>
    </source>
</evidence>
<name>A0A3D8PS28_9BACI</name>
<dbReference type="Proteomes" id="UP000256520">
    <property type="component" value="Unassembled WGS sequence"/>
</dbReference>
<dbReference type="EMBL" id="PIOD01000008">
    <property type="protein sequence ID" value="RDW18923.1"/>
    <property type="molecule type" value="Genomic_DNA"/>
</dbReference>
<reference evidence="2" key="1">
    <citation type="submission" date="2017-11" db="EMBL/GenBank/DDBJ databases">
        <authorList>
            <person name="Zhu W."/>
        </authorList>
    </citation>
    <scope>NUCLEOTIDE SEQUENCE [LARGE SCALE GENOMIC DNA]</scope>
    <source>
        <strain evidence="2">CAU 1051</strain>
    </source>
</reference>
<organism evidence="1 2">
    <name type="scientific">Oceanobacillus chungangensis</name>
    <dbReference type="NCBI Taxonomy" id="1229152"/>
    <lineage>
        <taxon>Bacteria</taxon>
        <taxon>Bacillati</taxon>
        <taxon>Bacillota</taxon>
        <taxon>Bacilli</taxon>
        <taxon>Bacillales</taxon>
        <taxon>Bacillaceae</taxon>
        <taxon>Oceanobacillus</taxon>
    </lineage>
</organism>